<protein>
    <submittedName>
        <fullName evidence="2">Putative secreted protein</fullName>
    </submittedName>
</protein>
<dbReference type="AlphaFoldDB" id="A0A2M4B4R0"/>
<organism evidence="2">
    <name type="scientific">Anopheles triannulatus</name>
    <dbReference type="NCBI Taxonomy" id="58253"/>
    <lineage>
        <taxon>Eukaryota</taxon>
        <taxon>Metazoa</taxon>
        <taxon>Ecdysozoa</taxon>
        <taxon>Arthropoda</taxon>
        <taxon>Hexapoda</taxon>
        <taxon>Insecta</taxon>
        <taxon>Pterygota</taxon>
        <taxon>Neoptera</taxon>
        <taxon>Endopterygota</taxon>
        <taxon>Diptera</taxon>
        <taxon>Nematocera</taxon>
        <taxon>Culicoidea</taxon>
        <taxon>Culicidae</taxon>
        <taxon>Anophelinae</taxon>
        <taxon>Anopheles</taxon>
    </lineage>
</organism>
<proteinExistence type="predicted"/>
<evidence type="ECO:0000256" key="1">
    <source>
        <dbReference type="SAM" id="SignalP"/>
    </source>
</evidence>
<evidence type="ECO:0000313" key="2">
    <source>
        <dbReference type="EMBL" id="MBW47981.1"/>
    </source>
</evidence>
<name>A0A2M4B4R0_9DIPT</name>
<accession>A0A2M4B4R0</accession>
<feature type="signal peptide" evidence="1">
    <location>
        <begin position="1"/>
        <end position="21"/>
    </location>
</feature>
<feature type="chain" id="PRO_5014831087" evidence="1">
    <location>
        <begin position="22"/>
        <end position="77"/>
    </location>
</feature>
<sequence>MRLLLLLRLTLLLLHSGGEQCLRLLLNHLVLQQSHTGIAPWCTRSNRTIGWYTKLHKLLLLHLLIEDRRRSRTDRTV</sequence>
<reference evidence="2" key="1">
    <citation type="submission" date="2018-01" db="EMBL/GenBank/DDBJ databases">
        <title>An insight into the sialome of Amazonian anophelines.</title>
        <authorList>
            <person name="Ribeiro J.M."/>
            <person name="Scarpassa V."/>
            <person name="Calvo E."/>
        </authorList>
    </citation>
    <scope>NUCLEOTIDE SEQUENCE</scope>
    <source>
        <tissue evidence="2">Salivary glands</tissue>
    </source>
</reference>
<keyword evidence="1" id="KW-0732">Signal</keyword>
<dbReference type="EMBL" id="GGFK01014660">
    <property type="protein sequence ID" value="MBW47981.1"/>
    <property type="molecule type" value="Transcribed_RNA"/>
</dbReference>